<dbReference type="EMBL" id="JBHSGN010000058">
    <property type="protein sequence ID" value="MFC4673508.1"/>
    <property type="molecule type" value="Genomic_DNA"/>
</dbReference>
<evidence type="ECO:0000313" key="3">
    <source>
        <dbReference type="Proteomes" id="UP001596023"/>
    </source>
</evidence>
<dbReference type="Pfam" id="PF19512">
    <property type="entry name" value="DUF6046"/>
    <property type="match status" value="1"/>
</dbReference>
<sequence length="159" mass="17886">MSEFGTPVFGAITFEGGEYNMYDKHDGNVVKGRYGTYRLPHSCIVEFSREANITKTTVLGSTGTVKEIYGKGDWDITIRGIALQRRDGTGETTQEQINALVRWDNVCDSIPVLGDIFRHKEIYNITITNISIRPIVGRWNAIPFQIDAVSDEPIELFLL</sequence>
<reference evidence="3" key="1">
    <citation type="journal article" date="2019" name="Int. J. Syst. Evol. Microbiol.">
        <title>The Global Catalogue of Microorganisms (GCM) 10K type strain sequencing project: providing services to taxonomists for standard genome sequencing and annotation.</title>
        <authorList>
            <consortium name="The Broad Institute Genomics Platform"/>
            <consortium name="The Broad Institute Genome Sequencing Center for Infectious Disease"/>
            <person name="Wu L."/>
            <person name="Ma J."/>
        </authorList>
    </citation>
    <scope>NUCLEOTIDE SEQUENCE [LARGE SCALE GENOMIC DNA]</scope>
    <source>
        <strain evidence="3">CCUG 66188</strain>
    </source>
</reference>
<organism evidence="2 3">
    <name type="scientific">Dysgonomonas termitidis</name>
    <dbReference type="NCBI Taxonomy" id="1516126"/>
    <lineage>
        <taxon>Bacteria</taxon>
        <taxon>Pseudomonadati</taxon>
        <taxon>Bacteroidota</taxon>
        <taxon>Bacteroidia</taxon>
        <taxon>Bacteroidales</taxon>
        <taxon>Dysgonomonadaceae</taxon>
        <taxon>Dysgonomonas</taxon>
    </lineage>
</organism>
<dbReference type="Proteomes" id="UP001596023">
    <property type="component" value="Unassembled WGS sequence"/>
</dbReference>
<dbReference type="RefSeq" id="WP_379994852.1">
    <property type="nucleotide sequence ID" value="NZ_JBHSGN010000058.1"/>
</dbReference>
<gene>
    <name evidence="2" type="ORF">ACFO6W_07375</name>
</gene>
<dbReference type="InterPro" id="IPR046109">
    <property type="entry name" value="DUF6046"/>
</dbReference>
<evidence type="ECO:0000313" key="2">
    <source>
        <dbReference type="EMBL" id="MFC4673508.1"/>
    </source>
</evidence>
<evidence type="ECO:0000259" key="1">
    <source>
        <dbReference type="Pfam" id="PF19512"/>
    </source>
</evidence>
<keyword evidence="3" id="KW-1185">Reference proteome</keyword>
<protein>
    <submittedName>
        <fullName evidence="2">DUF6046 domain-containing protein</fullName>
    </submittedName>
</protein>
<accession>A0ABV9KU60</accession>
<name>A0ABV9KU60_9BACT</name>
<proteinExistence type="predicted"/>
<comment type="caution">
    <text evidence="2">The sequence shown here is derived from an EMBL/GenBank/DDBJ whole genome shotgun (WGS) entry which is preliminary data.</text>
</comment>
<feature type="domain" description="DUF6046" evidence="1">
    <location>
        <begin position="39"/>
        <end position="158"/>
    </location>
</feature>